<proteinExistence type="predicted"/>
<feature type="transmembrane region" description="Helical" evidence="12">
    <location>
        <begin position="61"/>
        <end position="81"/>
    </location>
</feature>
<feature type="transmembrane region" description="Helical" evidence="12">
    <location>
        <begin position="101"/>
        <end position="119"/>
    </location>
</feature>
<reference evidence="13" key="1">
    <citation type="journal article" date="2012" name="PLoS ONE">
        <title>Gene sets for utilization of primary and secondary nutrition supplies in the distal gut of endangered iberian lynx.</title>
        <authorList>
            <person name="Alcaide M."/>
            <person name="Messina E."/>
            <person name="Richter M."/>
            <person name="Bargiela R."/>
            <person name="Peplies J."/>
            <person name="Huws S.A."/>
            <person name="Newbold C.J."/>
            <person name="Golyshin P.N."/>
            <person name="Simon M.A."/>
            <person name="Lopez G."/>
            <person name="Yakimov M.M."/>
            <person name="Ferrer M."/>
        </authorList>
    </citation>
    <scope>NUCLEOTIDE SEQUENCE</scope>
</reference>
<dbReference type="Pfam" id="PF01098">
    <property type="entry name" value="FTSW_RODA_SPOVE"/>
    <property type="match status" value="1"/>
</dbReference>
<accession>J9FUS5</accession>
<dbReference type="GO" id="GO:0015648">
    <property type="term" value="F:lipid-linked peptidoglycan transporter activity"/>
    <property type="evidence" value="ECO:0007669"/>
    <property type="project" value="TreeGrafter"/>
</dbReference>
<dbReference type="PANTHER" id="PTHR30474:SF2">
    <property type="entry name" value="PEPTIDOGLYCAN GLYCOSYLTRANSFERASE FTSW-RELATED"/>
    <property type="match status" value="1"/>
</dbReference>
<evidence type="ECO:0000256" key="2">
    <source>
        <dbReference type="ARBA" id="ARBA00022676"/>
    </source>
</evidence>
<dbReference type="InterPro" id="IPR001182">
    <property type="entry name" value="FtsW/RodA"/>
</dbReference>
<sequence>MALLMVIGCVNVFSASYIVAQYENFSSYHYLGRYIIYAVLGMGCIYMVRKIGYRWFMHPRNVMLAYFASVVLVLLVYAVGVEANGAKRWLHLGFITFQPSELAKVVAIMMTALALSHSIRVGKTVSLL</sequence>
<evidence type="ECO:0000256" key="6">
    <source>
        <dbReference type="ARBA" id="ARBA00022984"/>
    </source>
</evidence>
<keyword evidence="7 12" id="KW-1133">Transmembrane helix</keyword>
<evidence type="ECO:0000256" key="11">
    <source>
        <dbReference type="ARBA" id="ARBA00049902"/>
    </source>
</evidence>
<keyword evidence="4 12" id="KW-0812">Transmembrane</keyword>
<gene>
    <name evidence="13" type="ORF">EVA_20804</name>
</gene>
<dbReference type="AlphaFoldDB" id="J9FUS5"/>
<evidence type="ECO:0000256" key="3">
    <source>
        <dbReference type="ARBA" id="ARBA00022679"/>
    </source>
</evidence>
<evidence type="ECO:0000313" key="13">
    <source>
        <dbReference type="EMBL" id="EJW91089.1"/>
    </source>
</evidence>
<keyword evidence="3" id="KW-0808">Transferase</keyword>
<evidence type="ECO:0000256" key="8">
    <source>
        <dbReference type="ARBA" id="ARBA00023136"/>
    </source>
</evidence>
<evidence type="ECO:0000256" key="5">
    <source>
        <dbReference type="ARBA" id="ARBA00022960"/>
    </source>
</evidence>
<keyword evidence="2" id="KW-0328">Glycosyltransferase</keyword>
<organism evidence="13">
    <name type="scientific">gut metagenome</name>
    <dbReference type="NCBI Taxonomy" id="749906"/>
    <lineage>
        <taxon>unclassified sequences</taxon>
        <taxon>metagenomes</taxon>
        <taxon>organismal metagenomes</taxon>
    </lineage>
</organism>
<evidence type="ECO:0000256" key="1">
    <source>
        <dbReference type="ARBA" id="ARBA00004141"/>
    </source>
</evidence>
<dbReference type="GO" id="GO:0008955">
    <property type="term" value="F:peptidoglycan glycosyltransferase activity"/>
    <property type="evidence" value="ECO:0007669"/>
    <property type="project" value="UniProtKB-EC"/>
</dbReference>
<dbReference type="GO" id="GO:0005886">
    <property type="term" value="C:plasma membrane"/>
    <property type="evidence" value="ECO:0007669"/>
    <property type="project" value="TreeGrafter"/>
</dbReference>
<dbReference type="EC" id="2.4.99.28" evidence="10"/>
<feature type="non-terminal residue" evidence="13">
    <location>
        <position position="128"/>
    </location>
</feature>
<keyword evidence="6" id="KW-0573">Peptidoglycan synthesis</keyword>
<evidence type="ECO:0000256" key="12">
    <source>
        <dbReference type="SAM" id="Phobius"/>
    </source>
</evidence>
<comment type="catalytic activity">
    <reaction evidence="11">
        <text>[GlcNAc-(1-&gt;4)-Mur2Ac(oyl-L-Ala-gamma-D-Glu-L-Lys-D-Ala-D-Ala)](n)-di-trans,octa-cis-undecaprenyl diphosphate + beta-D-GlcNAc-(1-&gt;4)-Mur2Ac(oyl-L-Ala-gamma-D-Glu-L-Lys-D-Ala-D-Ala)-di-trans,octa-cis-undecaprenyl diphosphate = [GlcNAc-(1-&gt;4)-Mur2Ac(oyl-L-Ala-gamma-D-Glu-L-Lys-D-Ala-D-Ala)](n+1)-di-trans,octa-cis-undecaprenyl diphosphate + di-trans,octa-cis-undecaprenyl diphosphate + H(+)</text>
        <dbReference type="Rhea" id="RHEA:23708"/>
        <dbReference type="Rhea" id="RHEA-COMP:9602"/>
        <dbReference type="Rhea" id="RHEA-COMP:9603"/>
        <dbReference type="ChEBI" id="CHEBI:15378"/>
        <dbReference type="ChEBI" id="CHEBI:58405"/>
        <dbReference type="ChEBI" id="CHEBI:60033"/>
        <dbReference type="ChEBI" id="CHEBI:78435"/>
        <dbReference type="EC" id="2.4.99.28"/>
    </reaction>
</comment>
<dbReference type="GO" id="GO:0009252">
    <property type="term" value="P:peptidoglycan biosynthetic process"/>
    <property type="evidence" value="ECO:0007669"/>
    <property type="project" value="UniProtKB-KW"/>
</dbReference>
<dbReference type="PANTHER" id="PTHR30474">
    <property type="entry name" value="CELL CYCLE PROTEIN"/>
    <property type="match status" value="1"/>
</dbReference>
<keyword evidence="5" id="KW-0133">Cell shape</keyword>
<evidence type="ECO:0000256" key="4">
    <source>
        <dbReference type="ARBA" id="ARBA00022692"/>
    </source>
</evidence>
<dbReference type="EMBL" id="AMCI01008404">
    <property type="protein sequence ID" value="EJW91089.1"/>
    <property type="molecule type" value="Genomic_DNA"/>
</dbReference>
<dbReference type="GO" id="GO:0032153">
    <property type="term" value="C:cell division site"/>
    <property type="evidence" value="ECO:0007669"/>
    <property type="project" value="TreeGrafter"/>
</dbReference>
<comment type="caution">
    <text evidence="13">The sequence shown here is derived from an EMBL/GenBank/DDBJ whole genome shotgun (WGS) entry which is preliminary data.</text>
</comment>
<comment type="subcellular location">
    <subcellularLocation>
        <location evidence="1">Membrane</location>
        <topology evidence="1">Multi-pass membrane protein</topology>
    </subcellularLocation>
</comment>
<dbReference type="GO" id="GO:0008360">
    <property type="term" value="P:regulation of cell shape"/>
    <property type="evidence" value="ECO:0007669"/>
    <property type="project" value="UniProtKB-KW"/>
</dbReference>
<feature type="transmembrane region" description="Helical" evidence="12">
    <location>
        <begin position="30"/>
        <end position="49"/>
    </location>
</feature>
<name>J9FUS5_9ZZZZ</name>
<dbReference type="GO" id="GO:0051301">
    <property type="term" value="P:cell division"/>
    <property type="evidence" value="ECO:0007669"/>
    <property type="project" value="InterPro"/>
</dbReference>
<evidence type="ECO:0000256" key="10">
    <source>
        <dbReference type="ARBA" id="ARBA00044770"/>
    </source>
</evidence>
<evidence type="ECO:0000256" key="7">
    <source>
        <dbReference type="ARBA" id="ARBA00022989"/>
    </source>
</evidence>
<keyword evidence="8 12" id="KW-0472">Membrane</keyword>
<evidence type="ECO:0000256" key="9">
    <source>
        <dbReference type="ARBA" id="ARBA00032370"/>
    </source>
</evidence>
<protein>
    <recommendedName>
        <fullName evidence="10">peptidoglycan glycosyltransferase</fullName>
        <ecNumber evidence="10">2.4.99.28</ecNumber>
    </recommendedName>
    <alternativeName>
        <fullName evidence="9">Peptidoglycan polymerase</fullName>
    </alternativeName>
</protein>